<reference evidence="3" key="1">
    <citation type="submission" date="2022-05" db="EMBL/GenBank/DDBJ databases">
        <authorList>
            <person name="Pankratov T."/>
        </authorList>
    </citation>
    <scope>NUCLEOTIDE SEQUENCE</scope>
    <source>
        <strain evidence="3">BP6-180914</strain>
    </source>
</reference>
<sequence length="184" mass="19011">MVELHADYRAGRLDPVDVVNVCFDRIAELDPALNSVVTLDAQSARAVATASAARWKAGAPRSALDGIPMTIKDNLLVGGLRAIWGSVAYADHVPEQDEIPVDRLRRAGVVIVGKTNFPELTLEGYTSNCLFGTTGNPWNPALTPGGSSGGAVASVAAGFVPAAIGTDGGGSIRRARVAYGARGV</sequence>
<organism evidence="3 4">
    <name type="scientific">Lichenifustis flavocetrariae</name>
    <dbReference type="NCBI Taxonomy" id="2949735"/>
    <lineage>
        <taxon>Bacteria</taxon>
        <taxon>Pseudomonadati</taxon>
        <taxon>Pseudomonadota</taxon>
        <taxon>Alphaproteobacteria</taxon>
        <taxon>Hyphomicrobiales</taxon>
        <taxon>Lichenihabitantaceae</taxon>
        <taxon>Lichenifustis</taxon>
    </lineage>
</organism>
<dbReference type="RefSeq" id="WP_282586990.1">
    <property type="nucleotide sequence ID" value="NZ_JAMOIM010000016.1"/>
</dbReference>
<protein>
    <submittedName>
        <fullName evidence="3">Amidase</fullName>
    </submittedName>
</protein>
<comment type="caution">
    <text evidence="3">The sequence shown here is derived from an EMBL/GenBank/DDBJ whole genome shotgun (WGS) entry which is preliminary data.</text>
</comment>
<comment type="similarity">
    <text evidence="1">Belongs to the amidase family.</text>
</comment>
<feature type="domain" description="Amidase" evidence="2">
    <location>
        <begin position="17"/>
        <end position="173"/>
    </location>
</feature>
<dbReference type="Pfam" id="PF01425">
    <property type="entry name" value="Amidase"/>
    <property type="match status" value="1"/>
</dbReference>
<evidence type="ECO:0000256" key="1">
    <source>
        <dbReference type="ARBA" id="ARBA00009199"/>
    </source>
</evidence>
<dbReference type="InterPro" id="IPR036928">
    <property type="entry name" value="AS_sf"/>
</dbReference>
<dbReference type="SUPFAM" id="SSF75304">
    <property type="entry name" value="Amidase signature (AS) enzymes"/>
    <property type="match status" value="1"/>
</dbReference>
<dbReference type="Proteomes" id="UP001165667">
    <property type="component" value="Unassembled WGS sequence"/>
</dbReference>
<gene>
    <name evidence="3" type="ORF">M8523_21610</name>
</gene>
<dbReference type="AlphaFoldDB" id="A0AA41YXY5"/>
<evidence type="ECO:0000313" key="3">
    <source>
        <dbReference type="EMBL" id="MCW6510619.1"/>
    </source>
</evidence>
<evidence type="ECO:0000259" key="2">
    <source>
        <dbReference type="Pfam" id="PF01425"/>
    </source>
</evidence>
<dbReference type="PANTHER" id="PTHR11895:SF7">
    <property type="entry name" value="GLUTAMYL-TRNA(GLN) AMIDOTRANSFERASE SUBUNIT A, MITOCHONDRIAL"/>
    <property type="match status" value="1"/>
</dbReference>
<accession>A0AA41YXY5</accession>
<proteinExistence type="inferred from homology"/>
<dbReference type="EMBL" id="JAMOIM010000016">
    <property type="protein sequence ID" value="MCW6510619.1"/>
    <property type="molecule type" value="Genomic_DNA"/>
</dbReference>
<dbReference type="PANTHER" id="PTHR11895">
    <property type="entry name" value="TRANSAMIDASE"/>
    <property type="match status" value="1"/>
</dbReference>
<dbReference type="InterPro" id="IPR023631">
    <property type="entry name" value="Amidase_dom"/>
</dbReference>
<dbReference type="InterPro" id="IPR000120">
    <property type="entry name" value="Amidase"/>
</dbReference>
<dbReference type="GO" id="GO:0003824">
    <property type="term" value="F:catalytic activity"/>
    <property type="evidence" value="ECO:0007669"/>
    <property type="project" value="InterPro"/>
</dbReference>
<keyword evidence="4" id="KW-1185">Reference proteome</keyword>
<name>A0AA41YXY5_9HYPH</name>
<dbReference type="Gene3D" id="3.90.1300.10">
    <property type="entry name" value="Amidase signature (AS) domain"/>
    <property type="match status" value="1"/>
</dbReference>
<evidence type="ECO:0000313" key="4">
    <source>
        <dbReference type="Proteomes" id="UP001165667"/>
    </source>
</evidence>